<dbReference type="GO" id="GO:0003676">
    <property type="term" value="F:nucleic acid binding"/>
    <property type="evidence" value="ECO:0007669"/>
    <property type="project" value="InterPro"/>
</dbReference>
<feature type="compositionally biased region" description="Polar residues" evidence="2">
    <location>
        <begin position="18"/>
        <end position="32"/>
    </location>
</feature>
<accession>A0A6A3HVC8</accession>
<comment type="caution">
    <text evidence="4">The sequence shown here is derived from an EMBL/GenBank/DDBJ whole genome shotgun (WGS) entry which is preliminary data.</text>
</comment>
<evidence type="ECO:0000256" key="2">
    <source>
        <dbReference type="SAM" id="MobiDB-lite"/>
    </source>
</evidence>
<organism evidence="4 5">
    <name type="scientific">Phytophthora rubi</name>
    <dbReference type="NCBI Taxonomy" id="129364"/>
    <lineage>
        <taxon>Eukaryota</taxon>
        <taxon>Sar</taxon>
        <taxon>Stramenopiles</taxon>
        <taxon>Oomycota</taxon>
        <taxon>Peronosporomycetes</taxon>
        <taxon>Peronosporales</taxon>
        <taxon>Peronosporaceae</taxon>
        <taxon>Phytophthora</taxon>
    </lineage>
</organism>
<keyword evidence="1" id="KW-0862">Zinc</keyword>
<keyword evidence="1" id="KW-0479">Metal-binding</keyword>
<feature type="non-terminal residue" evidence="4">
    <location>
        <position position="485"/>
    </location>
</feature>
<evidence type="ECO:0000259" key="3">
    <source>
        <dbReference type="PROSITE" id="PS50158"/>
    </source>
</evidence>
<sequence>MNMEAASEDTIMAPAMTDTETTVLQQPGNETDTAVAPNAKRPRLEKGGSSQADQGAAPRREGEEELFTRLTEDQWTTLEEGLRRSELQLVFSMTGQSVQVGNFYMRLKDLDRDIVDECRKNGVEFEDDTLFAVGTQEPMLVGSPSAKTRKLWTLMKKGYIDVREVQGWLQPSFTGRVVSNLTVNEIEYQNVNEVQPSALVQMLQGWGATDVIVVSHATNMGVRGRLPAIMCLKSVARTSPDLLFAFRLFFPSEEEATRVYANYLAARQATAHGAPETEKTTALKPVSNVSWDRKRSEFFRPTSREYAEAAEKQVKIFGLTMEITTRKLEEAMSAHGYPAMDVLIKGPRLNWAEAEMRTKSQVDELLKEYGPDSSEKIRVGNHVLRFVRGENPQERLCFQCHQPGHFRNQCPELQPKPTIGQAVRGQVGHEVAPSNTDAVTVTNSEVAMRMMKNMVTQIVDERTSRLEEKLDRNMQSLAVRVDANE</sequence>
<protein>
    <recommendedName>
        <fullName evidence="3">CCHC-type domain-containing protein</fullName>
    </recommendedName>
</protein>
<feature type="domain" description="CCHC-type" evidence="3">
    <location>
        <begin position="397"/>
        <end position="412"/>
    </location>
</feature>
<evidence type="ECO:0000256" key="1">
    <source>
        <dbReference type="PROSITE-ProRule" id="PRU00047"/>
    </source>
</evidence>
<dbReference type="SUPFAM" id="SSF57756">
    <property type="entry name" value="Retrovirus zinc finger-like domains"/>
    <property type="match status" value="1"/>
</dbReference>
<dbReference type="PROSITE" id="PS50158">
    <property type="entry name" value="ZF_CCHC"/>
    <property type="match status" value="1"/>
</dbReference>
<dbReference type="AlphaFoldDB" id="A0A6A3HVC8"/>
<evidence type="ECO:0000313" key="4">
    <source>
        <dbReference type="EMBL" id="KAE8974706.1"/>
    </source>
</evidence>
<proteinExistence type="predicted"/>
<reference evidence="4 5" key="1">
    <citation type="submission" date="2018-09" db="EMBL/GenBank/DDBJ databases">
        <title>Genomic investigation of the strawberry pathogen Phytophthora fragariae indicates pathogenicity is determined by transcriptional variation in three key races.</title>
        <authorList>
            <person name="Adams T.M."/>
            <person name="Armitage A.D."/>
            <person name="Sobczyk M.K."/>
            <person name="Bates H.J."/>
            <person name="Dunwell J.M."/>
            <person name="Nellist C.F."/>
            <person name="Harrison R.J."/>
        </authorList>
    </citation>
    <scope>NUCLEOTIDE SEQUENCE [LARGE SCALE GENOMIC DNA]</scope>
    <source>
        <strain evidence="4 5">SCRP324</strain>
    </source>
</reference>
<feature type="region of interest" description="Disordered" evidence="2">
    <location>
        <begin position="1"/>
        <end position="64"/>
    </location>
</feature>
<dbReference type="InterPro" id="IPR036875">
    <property type="entry name" value="Znf_CCHC_sf"/>
</dbReference>
<dbReference type="SMART" id="SM00343">
    <property type="entry name" value="ZnF_C2HC"/>
    <property type="match status" value="1"/>
</dbReference>
<dbReference type="InterPro" id="IPR001878">
    <property type="entry name" value="Znf_CCHC"/>
</dbReference>
<dbReference type="Proteomes" id="UP000435112">
    <property type="component" value="Unassembled WGS sequence"/>
</dbReference>
<evidence type="ECO:0000313" key="5">
    <source>
        <dbReference type="Proteomes" id="UP000435112"/>
    </source>
</evidence>
<name>A0A6A3HVC8_9STRA</name>
<dbReference type="GO" id="GO:0008270">
    <property type="term" value="F:zinc ion binding"/>
    <property type="evidence" value="ECO:0007669"/>
    <property type="project" value="UniProtKB-KW"/>
</dbReference>
<dbReference type="OrthoDB" id="3863715at2759"/>
<gene>
    <name evidence="4" type="ORF">PR002_g25826</name>
</gene>
<dbReference type="EMBL" id="QXFU01003523">
    <property type="protein sequence ID" value="KAE8974706.1"/>
    <property type="molecule type" value="Genomic_DNA"/>
</dbReference>
<keyword evidence="1" id="KW-0863">Zinc-finger</keyword>
<dbReference type="Gene3D" id="4.10.60.10">
    <property type="entry name" value="Zinc finger, CCHC-type"/>
    <property type="match status" value="1"/>
</dbReference>